<dbReference type="EMBL" id="CAJSLV010000110">
    <property type="protein sequence ID" value="CAG6398764.1"/>
    <property type="molecule type" value="Genomic_DNA"/>
</dbReference>
<evidence type="ECO:0000259" key="1">
    <source>
        <dbReference type="Pfam" id="PF11716"/>
    </source>
</evidence>
<dbReference type="AlphaFoldDB" id="A0A9W4EBN0"/>
<dbReference type="Proteomes" id="UP001152519">
    <property type="component" value="Unassembled WGS sequence"/>
</dbReference>
<dbReference type="InterPro" id="IPR034660">
    <property type="entry name" value="DinB/YfiT-like"/>
</dbReference>
<accession>A0A9W4EBN0</accession>
<proteinExistence type="predicted"/>
<feature type="domain" description="Mycothiol-dependent maleylpyruvate isomerase metal-binding" evidence="1">
    <location>
        <begin position="25"/>
        <end position="163"/>
    </location>
</feature>
<organism evidence="2 3">
    <name type="scientific">Actinacidiphila cocklensis</name>
    <dbReference type="NCBI Taxonomy" id="887465"/>
    <lineage>
        <taxon>Bacteria</taxon>
        <taxon>Bacillati</taxon>
        <taxon>Actinomycetota</taxon>
        <taxon>Actinomycetes</taxon>
        <taxon>Kitasatosporales</taxon>
        <taxon>Streptomycetaceae</taxon>
        <taxon>Actinacidiphila</taxon>
    </lineage>
</organism>
<gene>
    <name evidence="2" type="ORF">SCOCK_760020</name>
</gene>
<sequence>MGPPLIRESDASWLGTPIDTRALFAPELASLLDLLRTLRPAEWEEVAVPGWTVHDLAAHVLGDYQGRLGWTTPGYRPAFEPGERLEAFIHRVNQEWVDLHTDTEPASLIEALRRAGTQAARQFESAELDAVGLGVSWAGAVPAPAWLDIAREFTEYWTHRQQIRYATGRDTDTGTHPLATVLDTFMRALPHTLRDTSATAGTQVRVVVEGPAGGAWTVTALADRWSLAEAATGRPAASVRLDAETAWRLCSRGIEPGAALARTHLRGDRQLAQAVLHIVSIVR</sequence>
<dbReference type="InterPro" id="IPR024344">
    <property type="entry name" value="MDMPI_metal-binding"/>
</dbReference>
<dbReference type="RefSeq" id="WP_251500563.1">
    <property type="nucleotide sequence ID" value="NZ_CAJSLV010000110.1"/>
</dbReference>
<protein>
    <recommendedName>
        <fullName evidence="1">Mycothiol-dependent maleylpyruvate isomerase metal-binding domain-containing protein</fullName>
    </recommendedName>
</protein>
<dbReference type="NCBIfam" id="TIGR03083">
    <property type="entry name" value="maleylpyruvate isomerase family mycothiol-dependent enzyme"/>
    <property type="match status" value="1"/>
</dbReference>
<reference evidence="2" key="1">
    <citation type="submission" date="2021-05" db="EMBL/GenBank/DDBJ databases">
        <authorList>
            <person name="Arsene-Ploetze F."/>
        </authorList>
    </citation>
    <scope>NUCLEOTIDE SEQUENCE</scope>
    <source>
        <strain evidence="2">DSM 42138</strain>
    </source>
</reference>
<dbReference type="InterPro" id="IPR017517">
    <property type="entry name" value="Maleyloyr_isom"/>
</dbReference>
<keyword evidence="3" id="KW-1185">Reference proteome</keyword>
<evidence type="ECO:0000313" key="2">
    <source>
        <dbReference type="EMBL" id="CAG6398764.1"/>
    </source>
</evidence>
<dbReference type="SUPFAM" id="SSF109854">
    <property type="entry name" value="DinB/YfiT-like putative metalloenzymes"/>
    <property type="match status" value="1"/>
</dbReference>
<comment type="caution">
    <text evidence="2">The sequence shown here is derived from an EMBL/GenBank/DDBJ whole genome shotgun (WGS) entry which is preliminary data.</text>
</comment>
<name>A0A9W4EBN0_9ACTN</name>
<dbReference type="Gene3D" id="1.20.120.450">
    <property type="entry name" value="dinb family like domain"/>
    <property type="match status" value="1"/>
</dbReference>
<evidence type="ECO:0000313" key="3">
    <source>
        <dbReference type="Proteomes" id="UP001152519"/>
    </source>
</evidence>
<dbReference type="Pfam" id="PF11716">
    <property type="entry name" value="MDMPI_N"/>
    <property type="match status" value="1"/>
</dbReference>
<dbReference type="GO" id="GO:0046872">
    <property type="term" value="F:metal ion binding"/>
    <property type="evidence" value="ECO:0007669"/>
    <property type="project" value="InterPro"/>
</dbReference>